<dbReference type="PANTHER" id="PTHR43031:SF1">
    <property type="entry name" value="PYRIDINE NUCLEOTIDE-DISULPHIDE OXIDOREDUCTASE"/>
    <property type="match status" value="1"/>
</dbReference>
<keyword evidence="1" id="KW-0732">Signal</keyword>
<dbReference type="PANTHER" id="PTHR43031">
    <property type="entry name" value="FAD-DEPENDENT OXIDOREDUCTASE"/>
    <property type="match status" value="1"/>
</dbReference>
<dbReference type="Pfam" id="PF00581">
    <property type="entry name" value="Rhodanese"/>
    <property type="match status" value="1"/>
</dbReference>
<dbReference type="SUPFAM" id="SSF52821">
    <property type="entry name" value="Rhodanese/Cell cycle control phosphatase"/>
    <property type="match status" value="1"/>
</dbReference>
<evidence type="ECO:0000313" key="4">
    <source>
        <dbReference type="Proteomes" id="UP001596364"/>
    </source>
</evidence>
<evidence type="ECO:0000256" key="1">
    <source>
        <dbReference type="SAM" id="SignalP"/>
    </source>
</evidence>
<dbReference type="PROSITE" id="PS50206">
    <property type="entry name" value="RHODANESE_3"/>
    <property type="match status" value="1"/>
</dbReference>
<evidence type="ECO:0000313" key="3">
    <source>
        <dbReference type="EMBL" id="MFC6441175.1"/>
    </source>
</evidence>
<gene>
    <name evidence="3" type="ORF">ACFP85_13565</name>
</gene>
<sequence length="120" mass="13431">MRALSLIAGLLFSAFVTAQATDISQQQFSDLPNKVVLDVRTPEEFAEGHVPGAVNMPYDQLASFKQTLDGFKDNNLVVYCRSGRRAAVAVQWLEEQGFEQLYHLDGDMLGWQEAKLPIEK</sequence>
<dbReference type="InterPro" id="IPR050229">
    <property type="entry name" value="GlpE_sulfurtransferase"/>
</dbReference>
<reference evidence="4" key="1">
    <citation type="journal article" date="2019" name="Int. J. Syst. Evol. Microbiol.">
        <title>The Global Catalogue of Microorganisms (GCM) 10K type strain sequencing project: providing services to taxonomists for standard genome sequencing and annotation.</title>
        <authorList>
            <consortium name="The Broad Institute Genomics Platform"/>
            <consortium name="The Broad Institute Genome Sequencing Center for Infectious Disease"/>
            <person name="Wu L."/>
            <person name="Ma J."/>
        </authorList>
    </citation>
    <scope>NUCLEOTIDE SEQUENCE [LARGE SCALE GENOMIC DNA]</scope>
    <source>
        <strain evidence="4">CGMCC 1.16031</strain>
    </source>
</reference>
<dbReference type="Proteomes" id="UP001596364">
    <property type="component" value="Unassembled WGS sequence"/>
</dbReference>
<dbReference type="Gene3D" id="3.40.250.10">
    <property type="entry name" value="Rhodanese-like domain"/>
    <property type="match status" value="1"/>
</dbReference>
<name>A0ABW1XPE3_9ALTE</name>
<keyword evidence="4" id="KW-1185">Reference proteome</keyword>
<dbReference type="InterPro" id="IPR001763">
    <property type="entry name" value="Rhodanese-like_dom"/>
</dbReference>
<dbReference type="EMBL" id="JBHSUS010000001">
    <property type="protein sequence ID" value="MFC6441175.1"/>
    <property type="molecule type" value="Genomic_DNA"/>
</dbReference>
<comment type="caution">
    <text evidence="3">The sequence shown here is derived from an EMBL/GenBank/DDBJ whole genome shotgun (WGS) entry which is preliminary data.</text>
</comment>
<organism evidence="3 4">
    <name type="scientific">Pseudobowmanella zhangzhouensis</name>
    <dbReference type="NCBI Taxonomy" id="1537679"/>
    <lineage>
        <taxon>Bacteria</taxon>
        <taxon>Pseudomonadati</taxon>
        <taxon>Pseudomonadota</taxon>
        <taxon>Gammaproteobacteria</taxon>
        <taxon>Alteromonadales</taxon>
        <taxon>Alteromonadaceae</taxon>
    </lineage>
</organism>
<feature type="domain" description="Rhodanese" evidence="2">
    <location>
        <begin position="30"/>
        <end position="120"/>
    </location>
</feature>
<evidence type="ECO:0000259" key="2">
    <source>
        <dbReference type="PROSITE" id="PS50206"/>
    </source>
</evidence>
<dbReference type="RefSeq" id="WP_131258489.1">
    <property type="nucleotide sequence ID" value="NZ_JBHSUS010000001.1"/>
</dbReference>
<feature type="signal peptide" evidence="1">
    <location>
        <begin position="1"/>
        <end position="20"/>
    </location>
</feature>
<dbReference type="InterPro" id="IPR036873">
    <property type="entry name" value="Rhodanese-like_dom_sf"/>
</dbReference>
<dbReference type="SMART" id="SM00450">
    <property type="entry name" value="RHOD"/>
    <property type="match status" value="1"/>
</dbReference>
<protein>
    <submittedName>
        <fullName evidence="3">Rhodanese-like domain-containing protein</fullName>
    </submittedName>
</protein>
<proteinExistence type="predicted"/>
<accession>A0ABW1XPE3</accession>
<feature type="chain" id="PRO_5047186450" evidence="1">
    <location>
        <begin position="21"/>
        <end position="120"/>
    </location>
</feature>
<dbReference type="CDD" id="cd00158">
    <property type="entry name" value="RHOD"/>
    <property type="match status" value="1"/>
</dbReference>